<dbReference type="Proteomes" id="UP000549394">
    <property type="component" value="Unassembled WGS sequence"/>
</dbReference>
<dbReference type="SUPFAM" id="SSF160696">
    <property type="entry name" value="BTG domain-like"/>
    <property type="match status" value="1"/>
</dbReference>
<protein>
    <recommendedName>
        <fullName evidence="4">Anti-proliferative protein domain-containing protein</fullName>
    </recommendedName>
</protein>
<dbReference type="InterPro" id="IPR015676">
    <property type="entry name" value="Tob1/2"/>
</dbReference>
<comment type="similarity">
    <text evidence="1">Belongs to the BTG family.</text>
</comment>
<evidence type="ECO:0000313" key="5">
    <source>
        <dbReference type="EMBL" id="CAD5116856.1"/>
    </source>
</evidence>
<evidence type="ECO:0000259" key="4">
    <source>
        <dbReference type="SMART" id="SM00099"/>
    </source>
</evidence>
<dbReference type="InterPro" id="IPR002087">
    <property type="entry name" value="Anti_prolifrtn"/>
</dbReference>
<keyword evidence="6" id="KW-1185">Reference proteome</keyword>
<name>A0A7I8VLB0_9ANNE</name>
<sequence>MDIRSEQTEGEMHIELKEAVDFIVSYLYNNLPRRRVDMFGQQLARHLTVKFSQHWYPDRPFKGSAYRCIRTRTEPSIVNSATESGLAIQEVLSCFPPDLDIWVDPGEVSYQSAGAPLTVIYSEPMQFSLKQNSLPAPPEVVQYQQHQQMTANMFARTKFGSTKLKAEKASRLTADELSAYVRQQAMKNSRGPRYDWQNSPLQLATPS</sequence>
<dbReference type="PANTHER" id="PTHR17537">
    <property type="entry name" value="TRANSDUCER OF ERBB2 TOB"/>
    <property type="match status" value="1"/>
</dbReference>
<evidence type="ECO:0000256" key="2">
    <source>
        <dbReference type="ARBA" id="ARBA00022553"/>
    </source>
</evidence>
<feature type="domain" description="Anti-proliferative protein" evidence="4">
    <location>
        <begin position="12"/>
        <end position="115"/>
    </location>
</feature>
<dbReference type="PANTHER" id="PTHR17537:SF5">
    <property type="entry name" value="TRANSDUCER OF ERBB2, ISOFORM A"/>
    <property type="match status" value="1"/>
</dbReference>
<dbReference type="InterPro" id="IPR036054">
    <property type="entry name" value="BTG-like_sf"/>
</dbReference>
<accession>A0A7I8VLB0</accession>
<gene>
    <name evidence="5" type="ORF">DGYR_LOCUS5442</name>
</gene>
<reference evidence="5 6" key="1">
    <citation type="submission" date="2020-08" db="EMBL/GenBank/DDBJ databases">
        <authorList>
            <person name="Hejnol A."/>
        </authorList>
    </citation>
    <scope>NUCLEOTIDE SEQUENCE [LARGE SCALE GENOMIC DNA]</scope>
</reference>
<dbReference type="SMART" id="SM00099">
    <property type="entry name" value="btg1"/>
    <property type="match status" value="1"/>
</dbReference>
<dbReference type="Gene3D" id="3.90.640.90">
    <property type="entry name" value="Anti-proliferative protein, N-terminal domain"/>
    <property type="match status" value="1"/>
</dbReference>
<dbReference type="GO" id="GO:0005634">
    <property type="term" value="C:nucleus"/>
    <property type="evidence" value="ECO:0007669"/>
    <property type="project" value="TreeGrafter"/>
</dbReference>
<dbReference type="Pfam" id="PF07742">
    <property type="entry name" value="BTG"/>
    <property type="match status" value="1"/>
</dbReference>
<keyword evidence="2" id="KW-0597">Phosphoprotein</keyword>
<evidence type="ECO:0000256" key="1">
    <source>
        <dbReference type="ARBA" id="ARBA00007989"/>
    </source>
</evidence>
<dbReference type="EMBL" id="CAJFCJ010000007">
    <property type="protein sequence ID" value="CAD5116856.1"/>
    <property type="molecule type" value="Genomic_DNA"/>
</dbReference>
<comment type="caution">
    <text evidence="5">The sequence shown here is derived from an EMBL/GenBank/DDBJ whole genome shotgun (WGS) entry which is preliminary data.</text>
</comment>
<feature type="region of interest" description="Disordered" evidence="3">
    <location>
        <begin position="186"/>
        <end position="207"/>
    </location>
</feature>
<dbReference type="GO" id="GO:0003714">
    <property type="term" value="F:transcription corepressor activity"/>
    <property type="evidence" value="ECO:0007669"/>
    <property type="project" value="TreeGrafter"/>
</dbReference>
<dbReference type="GO" id="GO:0005737">
    <property type="term" value="C:cytoplasm"/>
    <property type="evidence" value="ECO:0007669"/>
    <property type="project" value="TreeGrafter"/>
</dbReference>
<proteinExistence type="inferred from homology"/>
<evidence type="ECO:0000256" key="3">
    <source>
        <dbReference type="SAM" id="MobiDB-lite"/>
    </source>
</evidence>
<evidence type="ECO:0000313" key="6">
    <source>
        <dbReference type="Proteomes" id="UP000549394"/>
    </source>
</evidence>
<organism evidence="5 6">
    <name type="scientific">Dimorphilus gyrociliatus</name>
    <dbReference type="NCBI Taxonomy" id="2664684"/>
    <lineage>
        <taxon>Eukaryota</taxon>
        <taxon>Metazoa</taxon>
        <taxon>Spiralia</taxon>
        <taxon>Lophotrochozoa</taxon>
        <taxon>Annelida</taxon>
        <taxon>Polychaeta</taxon>
        <taxon>Polychaeta incertae sedis</taxon>
        <taxon>Dinophilidae</taxon>
        <taxon>Dimorphilus</taxon>
    </lineage>
</organism>
<dbReference type="OrthoDB" id="19928at2759"/>
<feature type="compositionally biased region" description="Polar residues" evidence="3">
    <location>
        <begin position="196"/>
        <end position="207"/>
    </location>
</feature>
<dbReference type="PRINTS" id="PR00310">
    <property type="entry name" value="ANTIPRLFBTG1"/>
</dbReference>
<dbReference type="AlphaFoldDB" id="A0A7I8VLB0"/>